<feature type="region of interest" description="Disordered" evidence="1">
    <location>
        <begin position="1"/>
        <end position="120"/>
    </location>
</feature>
<evidence type="ECO:0000313" key="3">
    <source>
        <dbReference type="RefSeq" id="XP_019055621.1"/>
    </source>
</evidence>
<gene>
    <name evidence="3" type="primary">LOC109115737</name>
</gene>
<keyword evidence="2" id="KW-1185">Reference proteome</keyword>
<evidence type="ECO:0000256" key="1">
    <source>
        <dbReference type="SAM" id="MobiDB-lite"/>
    </source>
</evidence>
<dbReference type="GeneID" id="109115737"/>
<evidence type="ECO:0000313" key="2">
    <source>
        <dbReference type="Proteomes" id="UP000189703"/>
    </source>
</evidence>
<dbReference type="OrthoDB" id="1928482at2759"/>
<dbReference type="RefSeq" id="XP_019055621.1">
    <property type="nucleotide sequence ID" value="XM_019200076.1"/>
</dbReference>
<protein>
    <submittedName>
        <fullName evidence="3">Uncharacterized protein LOC109115737</fullName>
    </submittedName>
</protein>
<dbReference type="OMA" id="ECNFPRK"/>
<reference evidence="3" key="1">
    <citation type="submission" date="2025-08" db="UniProtKB">
        <authorList>
            <consortium name="RefSeq"/>
        </authorList>
    </citation>
    <scope>IDENTIFICATION</scope>
</reference>
<feature type="compositionally biased region" description="Polar residues" evidence="1">
    <location>
        <begin position="57"/>
        <end position="66"/>
    </location>
</feature>
<dbReference type="AlphaFoldDB" id="A0A1U8QBW1"/>
<dbReference type="Proteomes" id="UP000189703">
    <property type="component" value="Unplaced"/>
</dbReference>
<organism evidence="2 3">
    <name type="scientific">Nelumbo nucifera</name>
    <name type="common">Sacred lotus</name>
    <dbReference type="NCBI Taxonomy" id="4432"/>
    <lineage>
        <taxon>Eukaryota</taxon>
        <taxon>Viridiplantae</taxon>
        <taxon>Streptophyta</taxon>
        <taxon>Embryophyta</taxon>
        <taxon>Tracheophyta</taxon>
        <taxon>Spermatophyta</taxon>
        <taxon>Magnoliopsida</taxon>
        <taxon>Proteales</taxon>
        <taxon>Nelumbonaceae</taxon>
        <taxon>Nelumbo</taxon>
    </lineage>
</organism>
<feature type="compositionally biased region" description="Basic and acidic residues" evidence="1">
    <location>
        <begin position="83"/>
        <end position="95"/>
    </location>
</feature>
<sequence length="182" mass="20489">MGSESNLNKRHYDLSMSKRTRKPVKLEGSNRQAITVRHPEKRNHPTTEVDEEKDNYKSQTENSSSRVVEERKNAKCSPTPGVDGKEDTTDHRSVKELINGNGEGEVKRGQGSRSSGNSLGHRFTFTEEKQLQLVTKQQGEGTEGVKTGGMVSRYVKALSHLIKVKRDPHLGSRKKHVLRLKM</sequence>
<name>A0A1U8QBW1_NELNU</name>
<proteinExistence type="predicted"/>
<accession>A0A1U8QBW1</accession>
<dbReference type="KEGG" id="nnu:109115737"/>